<evidence type="ECO:0000313" key="1">
    <source>
        <dbReference type="EMBL" id="SVD22140.1"/>
    </source>
</evidence>
<gene>
    <name evidence="1" type="ORF">METZ01_LOCUS374994</name>
</gene>
<proteinExistence type="predicted"/>
<feature type="non-terminal residue" evidence="1">
    <location>
        <position position="1"/>
    </location>
</feature>
<dbReference type="EMBL" id="UINC01137037">
    <property type="protein sequence ID" value="SVD22140.1"/>
    <property type="molecule type" value="Genomic_DNA"/>
</dbReference>
<dbReference type="AlphaFoldDB" id="A0A382TJ63"/>
<organism evidence="1">
    <name type="scientific">marine metagenome</name>
    <dbReference type="NCBI Taxonomy" id="408172"/>
    <lineage>
        <taxon>unclassified sequences</taxon>
        <taxon>metagenomes</taxon>
        <taxon>ecological metagenomes</taxon>
    </lineage>
</organism>
<name>A0A382TJ63_9ZZZZ</name>
<accession>A0A382TJ63</accession>
<sequence length="56" mass="6355">ADIAVAARLDIFVHFPSEFFINGTPKQPPGHYIREIGCQPYGFHCVTCSDKKRQFT</sequence>
<reference evidence="1" key="1">
    <citation type="submission" date="2018-05" db="EMBL/GenBank/DDBJ databases">
        <authorList>
            <person name="Lanie J.A."/>
            <person name="Ng W.-L."/>
            <person name="Kazmierczak K.M."/>
            <person name="Andrzejewski T.M."/>
            <person name="Davidsen T.M."/>
            <person name="Wayne K.J."/>
            <person name="Tettelin H."/>
            <person name="Glass J.I."/>
            <person name="Rusch D."/>
            <person name="Podicherti R."/>
            <person name="Tsui H.-C.T."/>
            <person name="Winkler M.E."/>
        </authorList>
    </citation>
    <scope>NUCLEOTIDE SEQUENCE</scope>
</reference>
<protein>
    <submittedName>
        <fullName evidence="1">Uncharacterized protein</fullName>
    </submittedName>
</protein>